<evidence type="ECO:0000313" key="2">
    <source>
        <dbReference type="WBParaSite" id="ES5_v2.g859.t1"/>
    </source>
</evidence>
<accession>A0AC34GV64</accession>
<sequence length="239" mass="27892">MVETGYKVFASTTSNVFITLVGTEGKTEARKLDGDCYFEQKIKYGFARYRRERFLVCSEKPLGDLHFVKVWIDLEGKEALQSWYCDHISVKDLQTDKLYSFKIKSWFDTTAAKFFAVTKNWSIFSEAWRIQNLVENMPFLIPSSGGHGRFRHCFDRTMIGFECGWRLLCCVGLSCLISKITLFNQQNDPALQNYTLAYPKQSFIFQLACYKISLNDVLYGCLMGVYLTFYSMPYFFMHR</sequence>
<protein>
    <submittedName>
        <fullName evidence="2">PLAT domain-containing protein</fullName>
    </submittedName>
</protein>
<reference evidence="2" key="1">
    <citation type="submission" date="2022-11" db="UniProtKB">
        <authorList>
            <consortium name="WormBaseParasite"/>
        </authorList>
    </citation>
    <scope>IDENTIFICATION</scope>
</reference>
<proteinExistence type="predicted"/>
<organism evidence="1 2">
    <name type="scientific">Panagrolaimus sp. ES5</name>
    <dbReference type="NCBI Taxonomy" id="591445"/>
    <lineage>
        <taxon>Eukaryota</taxon>
        <taxon>Metazoa</taxon>
        <taxon>Ecdysozoa</taxon>
        <taxon>Nematoda</taxon>
        <taxon>Chromadorea</taxon>
        <taxon>Rhabditida</taxon>
        <taxon>Tylenchina</taxon>
        <taxon>Panagrolaimomorpha</taxon>
        <taxon>Panagrolaimoidea</taxon>
        <taxon>Panagrolaimidae</taxon>
        <taxon>Panagrolaimus</taxon>
    </lineage>
</organism>
<dbReference type="Proteomes" id="UP000887579">
    <property type="component" value="Unplaced"/>
</dbReference>
<evidence type="ECO:0000313" key="1">
    <source>
        <dbReference type="Proteomes" id="UP000887579"/>
    </source>
</evidence>
<name>A0AC34GV64_9BILA</name>
<dbReference type="WBParaSite" id="ES5_v2.g859.t1">
    <property type="protein sequence ID" value="ES5_v2.g859.t1"/>
    <property type="gene ID" value="ES5_v2.g859"/>
</dbReference>